<dbReference type="NCBIfam" id="TIGR02097">
    <property type="entry name" value="yccV"/>
    <property type="match status" value="1"/>
</dbReference>
<sequence>FMQLSLDLYISILEHVPVQRYGDSVETLVTFSQTSTILREASQVTSLWEPFYRARYRFSEEIHEFRRKVDLDNNWRLMYAERRRKDKIALGLLDRIVDTRQGRYRHAATLTAMSFDVWDAMEIESSLPVPSLFDVNPQVGTRPCISPTRRFWASSILDTIAKRSAIMQWGNLVSEDGENVPSFVQAHSSLSCFFGKPLVEVESHLTSLTAECRAYLEEKRCLLDPDAPEYDLALVCTTICQFMLQQGFGPVPSLNFHQISNHFPHLYLTSHRRSIAISLVHAFVALARSVGVTASPINFPGRVLVHISSPPGADDFLVDVYGAETKAILSLRHDLPPMLVRMGVSPDALLFYVSPCGAAPMLLRAARNILSSITNDTSHATTQAAIFASICIHLLLTEEVQLITHMVRHVEVDPLDCATFLSDLQPFLRRAANREFLQETCRATLEIEEQEATTVHSRNATTAVAHYVGMVFQHRRYSYNACIIGWDPTCCKSEEWQMSMNVRSLTRGGNQPFYHVISLDGNHRYVAEDNISPIPFTEELAVQFLREIPVLPRYFSDICEIGWRLSPELVYAYPDDEFAS</sequence>
<dbReference type="PANTHER" id="PTHR31350">
    <property type="entry name" value="SI:DKEY-261L7.2"/>
    <property type="match status" value="1"/>
</dbReference>
<organism evidence="2 3">
    <name type="scientific">Roridomyces roridus</name>
    <dbReference type="NCBI Taxonomy" id="1738132"/>
    <lineage>
        <taxon>Eukaryota</taxon>
        <taxon>Fungi</taxon>
        <taxon>Dikarya</taxon>
        <taxon>Basidiomycota</taxon>
        <taxon>Agaricomycotina</taxon>
        <taxon>Agaricomycetes</taxon>
        <taxon>Agaricomycetidae</taxon>
        <taxon>Agaricales</taxon>
        <taxon>Marasmiineae</taxon>
        <taxon>Mycenaceae</taxon>
        <taxon>Roridomyces</taxon>
    </lineage>
</organism>
<feature type="non-terminal residue" evidence="2">
    <location>
        <position position="580"/>
    </location>
</feature>
<feature type="domain" description="Hemimethylated DNA-binding" evidence="1">
    <location>
        <begin position="463"/>
        <end position="566"/>
    </location>
</feature>
<dbReference type="AlphaFoldDB" id="A0AAD7BUT2"/>
<dbReference type="SUPFAM" id="SSF81383">
    <property type="entry name" value="F-box domain"/>
    <property type="match status" value="1"/>
</dbReference>
<feature type="non-terminal residue" evidence="2">
    <location>
        <position position="1"/>
    </location>
</feature>
<dbReference type="InterPro" id="IPR036047">
    <property type="entry name" value="F-box-like_dom_sf"/>
</dbReference>
<evidence type="ECO:0000259" key="1">
    <source>
        <dbReference type="SMART" id="SM00992"/>
    </source>
</evidence>
<comment type="caution">
    <text evidence="2">The sequence shown here is derived from an EMBL/GenBank/DDBJ whole genome shotgun (WGS) entry which is preliminary data.</text>
</comment>
<dbReference type="GO" id="GO:0003677">
    <property type="term" value="F:DNA binding"/>
    <property type="evidence" value="ECO:0007669"/>
    <property type="project" value="InterPro"/>
</dbReference>
<name>A0AAD7BUT2_9AGAR</name>
<proteinExistence type="predicted"/>
<reference evidence="2" key="1">
    <citation type="submission" date="2023-03" db="EMBL/GenBank/DDBJ databases">
        <title>Massive genome expansion in bonnet fungi (Mycena s.s.) driven by repeated elements and novel gene families across ecological guilds.</title>
        <authorList>
            <consortium name="Lawrence Berkeley National Laboratory"/>
            <person name="Harder C.B."/>
            <person name="Miyauchi S."/>
            <person name="Viragh M."/>
            <person name="Kuo A."/>
            <person name="Thoen E."/>
            <person name="Andreopoulos B."/>
            <person name="Lu D."/>
            <person name="Skrede I."/>
            <person name="Drula E."/>
            <person name="Henrissat B."/>
            <person name="Morin E."/>
            <person name="Kohler A."/>
            <person name="Barry K."/>
            <person name="LaButti K."/>
            <person name="Morin E."/>
            <person name="Salamov A."/>
            <person name="Lipzen A."/>
            <person name="Mereny Z."/>
            <person name="Hegedus B."/>
            <person name="Baldrian P."/>
            <person name="Stursova M."/>
            <person name="Weitz H."/>
            <person name="Taylor A."/>
            <person name="Grigoriev I.V."/>
            <person name="Nagy L.G."/>
            <person name="Martin F."/>
            <person name="Kauserud H."/>
        </authorList>
    </citation>
    <scope>NUCLEOTIDE SEQUENCE</scope>
    <source>
        <strain evidence="2">9284</strain>
    </source>
</reference>
<dbReference type="PANTHER" id="PTHR31350:SF27">
    <property type="entry name" value="HEMIMETHYLATED DNA-BINDING DOMAIN-CONTAINING PROTEIN"/>
    <property type="match status" value="1"/>
</dbReference>
<dbReference type="InterPro" id="IPR011722">
    <property type="entry name" value="Hemimethylated_DNA-bd_dom"/>
</dbReference>
<evidence type="ECO:0000313" key="3">
    <source>
        <dbReference type="Proteomes" id="UP001221142"/>
    </source>
</evidence>
<dbReference type="Pfam" id="PF13369">
    <property type="entry name" value="Transglut_core2"/>
    <property type="match status" value="1"/>
</dbReference>
<accession>A0AAD7BUT2</accession>
<protein>
    <submittedName>
        <fullName evidence="2">YccV-like-domain-containing protein</fullName>
    </submittedName>
</protein>
<dbReference type="Proteomes" id="UP001221142">
    <property type="component" value="Unassembled WGS sequence"/>
</dbReference>
<keyword evidence="3" id="KW-1185">Reference proteome</keyword>
<dbReference type="SMART" id="SM00992">
    <property type="entry name" value="YccV-like"/>
    <property type="match status" value="1"/>
</dbReference>
<evidence type="ECO:0000313" key="2">
    <source>
        <dbReference type="EMBL" id="KAJ7631118.1"/>
    </source>
</evidence>
<dbReference type="InterPro" id="IPR032698">
    <property type="entry name" value="SirB1_N"/>
</dbReference>
<gene>
    <name evidence="2" type="ORF">FB45DRAFT_1153017</name>
</gene>
<dbReference type="Pfam" id="PF08755">
    <property type="entry name" value="YccV-like"/>
    <property type="match status" value="1"/>
</dbReference>
<dbReference type="Gene3D" id="2.30.30.390">
    <property type="entry name" value="Hemimethylated DNA-binding domain"/>
    <property type="match status" value="1"/>
</dbReference>
<dbReference type="InterPro" id="IPR036623">
    <property type="entry name" value="Hemimethylated_DNA-bd_sf"/>
</dbReference>
<dbReference type="SUPFAM" id="SSF141255">
    <property type="entry name" value="YccV-like"/>
    <property type="match status" value="1"/>
</dbReference>
<dbReference type="EMBL" id="JARKIF010000009">
    <property type="protein sequence ID" value="KAJ7631118.1"/>
    <property type="molecule type" value="Genomic_DNA"/>
</dbReference>